<dbReference type="EMBL" id="JAIWYP010000013">
    <property type="protein sequence ID" value="KAH3716503.1"/>
    <property type="molecule type" value="Genomic_DNA"/>
</dbReference>
<feature type="compositionally biased region" description="Basic and acidic residues" evidence="1">
    <location>
        <begin position="7"/>
        <end position="20"/>
    </location>
</feature>
<comment type="caution">
    <text evidence="2">The sequence shown here is derived from an EMBL/GenBank/DDBJ whole genome shotgun (WGS) entry which is preliminary data.</text>
</comment>
<evidence type="ECO:0000256" key="1">
    <source>
        <dbReference type="SAM" id="MobiDB-lite"/>
    </source>
</evidence>
<evidence type="ECO:0000313" key="2">
    <source>
        <dbReference type="EMBL" id="KAH3716503.1"/>
    </source>
</evidence>
<feature type="compositionally biased region" description="Pro residues" evidence="1">
    <location>
        <begin position="44"/>
        <end position="53"/>
    </location>
</feature>
<dbReference type="AlphaFoldDB" id="A0A9D4C3Q3"/>
<proteinExistence type="predicted"/>
<keyword evidence="3" id="KW-1185">Reference proteome</keyword>
<protein>
    <submittedName>
        <fullName evidence="2">Uncharacterized protein</fullName>
    </submittedName>
</protein>
<name>A0A9D4C3Q3_DREPO</name>
<sequence length="67" mass="7111">MRNSSGKVEKSKRDKRDKGTGHGSTVQADGRTAIPDESSKMPEQPGPGLPKPNLPDSASGPPRSERN</sequence>
<reference evidence="2" key="1">
    <citation type="journal article" date="2019" name="bioRxiv">
        <title>The Genome of the Zebra Mussel, Dreissena polymorpha: A Resource for Invasive Species Research.</title>
        <authorList>
            <person name="McCartney M.A."/>
            <person name="Auch B."/>
            <person name="Kono T."/>
            <person name="Mallez S."/>
            <person name="Zhang Y."/>
            <person name="Obille A."/>
            <person name="Becker A."/>
            <person name="Abrahante J.E."/>
            <person name="Garbe J."/>
            <person name="Badalamenti J.P."/>
            <person name="Herman A."/>
            <person name="Mangelson H."/>
            <person name="Liachko I."/>
            <person name="Sullivan S."/>
            <person name="Sone E.D."/>
            <person name="Koren S."/>
            <person name="Silverstein K.A.T."/>
            <person name="Beckman K.B."/>
            <person name="Gohl D.M."/>
        </authorList>
    </citation>
    <scope>NUCLEOTIDE SEQUENCE</scope>
    <source>
        <strain evidence="2">Duluth1</strain>
        <tissue evidence="2">Whole animal</tissue>
    </source>
</reference>
<gene>
    <name evidence="2" type="ORF">DPMN_059226</name>
</gene>
<feature type="region of interest" description="Disordered" evidence="1">
    <location>
        <begin position="1"/>
        <end position="67"/>
    </location>
</feature>
<accession>A0A9D4C3Q3</accession>
<organism evidence="2 3">
    <name type="scientific">Dreissena polymorpha</name>
    <name type="common">Zebra mussel</name>
    <name type="synonym">Mytilus polymorpha</name>
    <dbReference type="NCBI Taxonomy" id="45954"/>
    <lineage>
        <taxon>Eukaryota</taxon>
        <taxon>Metazoa</taxon>
        <taxon>Spiralia</taxon>
        <taxon>Lophotrochozoa</taxon>
        <taxon>Mollusca</taxon>
        <taxon>Bivalvia</taxon>
        <taxon>Autobranchia</taxon>
        <taxon>Heteroconchia</taxon>
        <taxon>Euheterodonta</taxon>
        <taxon>Imparidentia</taxon>
        <taxon>Neoheterodontei</taxon>
        <taxon>Myida</taxon>
        <taxon>Dreissenoidea</taxon>
        <taxon>Dreissenidae</taxon>
        <taxon>Dreissena</taxon>
    </lineage>
</organism>
<dbReference type="Proteomes" id="UP000828390">
    <property type="component" value="Unassembled WGS sequence"/>
</dbReference>
<reference evidence="2" key="2">
    <citation type="submission" date="2020-11" db="EMBL/GenBank/DDBJ databases">
        <authorList>
            <person name="McCartney M.A."/>
            <person name="Auch B."/>
            <person name="Kono T."/>
            <person name="Mallez S."/>
            <person name="Becker A."/>
            <person name="Gohl D.M."/>
            <person name="Silverstein K.A.T."/>
            <person name="Koren S."/>
            <person name="Bechman K.B."/>
            <person name="Herman A."/>
            <person name="Abrahante J.E."/>
            <person name="Garbe J."/>
        </authorList>
    </citation>
    <scope>NUCLEOTIDE SEQUENCE</scope>
    <source>
        <strain evidence="2">Duluth1</strain>
        <tissue evidence="2">Whole animal</tissue>
    </source>
</reference>
<evidence type="ECO:0000313" key="3">
    <source>
        <dbReference type="Proteomes" id="UP000828390"/>
    </source>
</evidence>